<name>Q9HFD8_PHARH</name>
<evidence type="ECO:0000313" key="2">
    <source>
        <dbReference type="EMBL" id="CAC12852.1"/>
    </source>
</evidence>
<keyword evidence="2" id="KW-0614">Plasmid</keyword>
<dbReference type="AlphaFoldDB" id="Q9HFD8"/>
<organism evidence="2">
    <name type="scientific">Phaffia rhodozyma</name>
    <name type="common">Yeast</name>
    <name type="synonym">Xanthophyllomyces dendrorhous</name>
    <dbReference type="NCBI Taxonomy" id="264483"/>
    <lineage>
        <taxon>Eukaryota</taxon>
        <taxon>Fungi</taxon>
        <taxon>Dikarya</taxon>
        <taxon>Basidiomycota</taxon>
        <taxon>Agaricomycotina</taxon>
        <taxon>Tremellomycetes</taxon>
        <taxon>Cystofilobasidiales</taxon>
        <taxon>Mrakiaceae</taxon>
        <taxon>Phaffia</taxon>
    </lineage>
</organism>
<accession>Q9HFD8</accession>
<feature type="region of interest" description="Disordered" evidence="1">
    <location>
        <begin position="83"/>
        <end position="113"/>
    </location>
</feature>
<proteinExistence type="predicted"/>
<feature type="compositionally biased region" description="Low complexity" evidence="1">
    <location>
        <begin position="90"/>
        <end position="105"/>
    </location>
</feature>
<geneLocation type="plasmid" evidence="2">
    <name>pDK1</name>
</geneLocation>
<sequence>MRDRRGSSLRSSLSSRLWGLGEESLPPDTLGRIQAIWRMTLKKCPALGVSLLQDSRPSPLARSLWPQYDGPLPRPVASLGISPRCRGVVRRGQGPRSPVSSSSRAQSRDPEPRIALLSPSGELASRAVGPTDTRVPPGCPLRVYTPGATGVSALRRVYSPPSGVIYSRLSRGTPLHLPPRFPCPVQGKTQGE</sequence>
<reference evidence="2" key="1">
    <citation type="submission" date="2000-06" db="EMBL/GenBank/DDBJ databases">
        <title>Cloning and Nucleotide sequence of a linear DNA plasmid from Xanthophyllomyces dendrorhous (Phaffia rhodozyma).</title>
        <authorList>
            <person name="Ducrey Santopietro L.M."/>
            <person name="Kula M.R."/>
        </authorList>
    </citation>
    <scope>NUCLEOTIDE SEQUENCE</scope>
    <source>
        <strain evidence="2">NRRL Y'17269</strain>
        <plasmid evidence="2">pDK1</plasmid>
    </source>
</reference>
<protein>
    <submittedName>
        <fullName evidence="2">Uncharacterized protein</fullName>
    </submittedName>
</protein>
<evidence type="ECO:0000256" key="1">
    <source>
        <dbReference type="SAM" id="MobiDB-lite"/>
    </source>
</evidence>
<dbReference type="EMBL" id="AJ278424">
    <property type="protein sequence ID" value="CAC12852.1"/>
    <property type="molecule type" value="Genomic_DNA"/>
</dbReference>